<dbReference type="SUPFAM" id="SSF53613">
    <property type="entry name" value="Ribokinase-like"/>
    <property type="match status" value="1"/>
</dbReference>
<organism evidence="2">
    <name type="scientific">marine sediment metagenome</name>
    <dbReference type="NCBI Taxonomy" id="412755"/>
    <lineage>
        <taxon>unclassified sequences</taxon>
        <taxon>metagenomes</taxon>
        <taxon>ecological metagenomes</taxon>
    </lineage>
</organism>
<sequence length="112" mass="11693">MKTYVRALTIAGSDSGGGAGIQADLKTFAANGAYGMSAITAVTAQNTTGVLDIHPVPVKIIEAQIKAVMEDVGADTVKIGMLHSTDVIRTVVRTLRSWPVPYIVLDPVIVAT</sequence>
<dbReference type="Gene3D" id="3.40.1190.20">
    <property type="match status" value="1"/>
</dbReference>
<dbReference type="EMBL" id="BARU01029115">
    <property type="protein sequence ID" value="GAH63470.1"/>
    <property type="molecule type" value="Genomic_DNA"/>
</dbReference>
<dbReference type="Pfam" id="PF08543">
    <property type="entry name" value="Phos_pyr_kin"/>
    <property type="match status" value="1"/>
</dbReference>
<dbReference type="GO" id="GO:0008972">
    <property type="term" value="F:phosphomethylpyrimidine kinase activity"/>
    <property type="evidence" value="ECO:0007669"/>
    <property type="project" value="TreeGrafter"/>
</dbReference>
<dbReference type="InterPro" id="IPR029056">
    <property type="entry name" value="Ribokinase-like"/>
</dbReference>
<evidence type="ECO:0000259" key="1">
    <source>
        <dbReference type="Pfam" id="PF08543"/>
    </source>
</evidence>
<gene>
    <name evidence="2" type="ORF">S03H2_46385</name>
</gene>
<comment type="caution">
    <text evidence="2">The sequence shown here is derived from an EMBL/GenBank/DDBJ whole genome shotgun (WGS) entry which is preliminary data.</text>
</comment>
<name>X1I2G3_9ZZZZ</name>
<protein>
    <recommendedName>
        <fullName evidence="1">Pyridoxamine kinase/Phosphomethylpyrimidine kinase domain-containing protein</fullName>
    </recommendedName>
</protein>
<feature type="domain" description="Pyridoxamine kinase/Phosphomethylpyrimidine kinase" evidence="1">
    <location>
        <begin position="14"/>
        <end position="112"/>
    </location>
</feature>
<dbReference type="GO" id="GO:0009228">
    <property type="term" value="P:thiamine biosynthetic process"/>
    <property type="evidence" value="ECO:0007669"/>
    <property type="project" value="TreeGrafter"/>
</dbReference>
<dbReference type="GO" id="GO:0005829">
    <property type="term" value="C:cytosol"/>
    <property type="evidence" value="ECO:0007669"/>
    <property type="project" value="TreeGrafter"/>
</dbReference>
<proteinExistence type="predicted"/>
<evidence type="ECO:0000313" key="2">
    <source>
        <dbReference type="EMBL" id="GAH63470.1"/>
    </source>
</evidence>
<dbReference type="PANTHER" id="PTHR20858">
    <property type="entry name" value="PHOSPHOMETHYLPYRIMIDINE KINASE"/>
    <property type="match status" value="1"/>
</dbReference>
<dbReference type="InterPro" id="IPR013749">
    <property type="entry name" value="PM/HMP-P_kinase-1"/>
</dbReference>
<feature type="non-terminal residue" evidence="2">
    <location>
        <position position="112"/>
    </location>
</feature>
<accession>X1I2G3</accession>
<dbReference type="PANTHER" id="PTHR20858:SF17">
    <property type="entry name" value="HYDROXYMETHYLPYRIMIDINE_PHOSPHOMETHYLPYRIMIDINE KINASE THI20-RELATED"/>
    <property type="match status" value="1"/>
</dbReference>
<reference evidence="2" key="1">
    <citation type="journal article" date="2014" name="Front. Microbiol.">
        <title>High frequency of phylogenetically diverse reductive dehalogenase-homologous genes in deep subseafloor sedimentary metagenomes.</title>
        <authorList>
            <person name="Kawai M."/>
            <person name="Futagami T."/>
            <person name="Toyoda A."/>
            <person name="Takaki Y."/>
            <person name="Nishi S."/>
            <person name="Hori S."/>
            <person name="Arai W."/>
            <person name="Tsubouchi T."/>
            <person name="Morono Y."/>
            <person name="Uchiyama I."/>
            <person name="Ito T."/>
            <person name="Fujiyama A."/>
            <person name="Inagaki F."/>
            <person name="Takami H."/>
        </authorList>
    </citation>
    <scope>NUCLEOTIDE SEQUENCE</scope>
    <source>
        <strain evidence="2">Expedition CK06-06</strain>
    </source>
</reference>
<dbReference type="GO" id="GO:0008902">
    <property type="term" value="F:hydroxymethylpyrimidine kinase activity"/>
    <property type="evidence" value="ECO:0007669"/>
    <property type="project" value="TreeGrafter"/>
</dbReference>
<dbReference type="AlphaFoldDB" id="X1I2G3"/>